<evidence type="ECO:0000256" key="13">
    <source>
        <dbReference type="ARBA" id="ARBA00023237"/>
    </source>
</evidence>
<keyword evidence="5" id="KW-0410">Iron transport</keyword>
<evidence type="ECO:0000256" key="3">
    <source>
        <dbReference type="ARBA" id="ARBA00022448"/>
    </source>
</evidence>
<evidence type="ECO:0000256" key="16">
    <source>
        <dbReference type="RuleBase" id="RU003357"/>
    </source>
</evidence>
<dbReference type="PANTHER" id="PTHR32552:SF68">
    <property type="entry name" value="FERRICHROME OUTER MEMBRANE TRANSPORTER_PHAGE RECEPTOR"/>
    <property type="match status" value="1"/>
</dbReference>
<dbReference type="PROSITE" id="PS52016">
    <property type="entry name" value="TONB_DEPENDENT_REC_3"/>
    <property type="match status" value="1"/>
</dbReference>
<comment type="similarity">
    <text evidence="2 14 16">Belongs to the TonB-dependent receptor family.</text>
</comment>
<dbReference type="InterPro" id="IPR039426">
    <property type="entry name" value="TonB-dep_rcpt-like"/>
</dbReference>
<keyword evidence="4 14" id="KW-1134">Transmembrane beta strand</keyword>
<dbReference type="GO" id="GO:0038023">
    <property type="term" value="F:signaling receptor activity"/>
    <property type="evidence" value="ECO:0007669"/>
    <property type="project" value="InterPro"/>
</dbReference>
<feature type="chain" id="PRO_5042281486" evidence="17">
    <location>
        <begin position="21"/>
        <end position="700"/>
    </location>
</feature>
<feature type="short sequence motif" description="TonB C-terminal box" evidence="15">
    <location>
        <begin position="683"/>
        <end position="700"/>
    </location>
</feature>
<dbReference type="AlphaFoldDB" id="A0AAE4GBF2"/>
<evidence type="ECO:0000256" key="9">
    <source>
        <dbReference type="ARBA" id="ARBA00023065"/>
    </source>
</evidence>
<proteinExistence type="inferred from homology"/>
<feature type="domain" description="TonB-dependent receptor-like beta-barrel" evidence="18">
    <location>
        <begin position="228"/>
        <end position="667"/>
    </location>
</feature>
<dbReference type="RefSeq" id="WP_310837810.1">
    <property type="nucleotide sequence ID" value="NZ_JAVLSM010000008.1"/>
</dbReference>
<evidence type="ECO:0000256" key="4">
    <source>
        <dbReference type="ARBA" id="ARBA00022452"/>
    </source>
</evidence>
<reference evidence="20" key="1">
    <citation type="submission" date="2023-02" db="EMBL/GenBank/DDBJ databases">
        <title>Description of Herbaspirillum huttiense subsp. nephrolepsisexaltata and Herbaspirillum huttiense subsp. lycopersicon.</title>
        <authorList>
            <person name="Poudel M."/>
            <person name="Sharma A."/>
            <person name="Goss E."/>
            <person name="Tapia J.H."/>
            <person name="Harmon C.M."/>
            <person name="Jones J.B."/>
        </authorList>
    </citation>
    <scope>NUCLEOTIDE SEQUENCE</scope>
    <source>
        <strain evidence="20">NC40101</strain>
    </source>
</reference>
<keyword evidence="13 14" id="KW-0998">Cell outer membrane</keyword>
<organism evidence="20">
    <name type="scientific">Herbaspirillum huttiense subsp. nephrolepidis</name>
    <dbReference type="NCBI Taxonomy" id="3075126"/>
    <lineage>
        <taxon>Bacteria</taxon>
        <taxon>Pseudomonadati</taxon>
        <taxon>Pseudomonadota</taxon>
        <taxon>Betaproteobacteria</taxon>
        <taxon>Burkholderiales</taxon>
        <taxon>Oxalobacteraceae</taxon>
        <taxon>Herbaspirillum</taxon>
    </lineage>
</organism>
<keyword evidence="10 16" id="KW-0798">TonB box</keyword>
<keyword evidence="8" id="KW-0408">Iron</keyword>
<dbReference type="InterPro" id="IPR012910">
    <property type="entry name" value="Plug_dom"/>
</dbReference>
<evidence type="ECO:0000259" key="19">
    <source>
        <dbReference type="Pfam" id="PF07715"/>
    </source>
</evidence>
<sequence length="700" mass="77513">MNTKLCTLSALLALAFDSYAQQVQTNALPEVTVKATADDNSGYRPKNSSAATKIDVPLRDVPQTVNTVTKQVMRDQNAMSLQDALQNVAGLSFSLGDAQRDQVIIRGFSAITDQFIDGVRDDALYFRDLSNVERVEVLKGPASVLYGRGSAGGIVNRVTKKPSDDPVSEIGLTVGSEGQKRTEFDVGRNSADGTLLFRLTGAAEDSSSFRNQYFLERQALSPSLTYKPDAQTSFTAQFNYLHDRRLADQGIPSYRGRPADVPIATYYGAANGRDRAFVQSEVKDATFTLDHKFSESLAWRSVLRTYDFDLDRNYTTISRVTQTANPTVTIAQAHRQRAERGLFWQNELTQKLQLAGMHHELLYGVEYSWQNKTDWQVTRNNAATYSLFNPVLANLSPIAANAVPNINAETRINTLATYVQDLISLTPQWKLLAGLRYERLSQDRDDKVARSSLNRVDTPLSPRVGLVYQPDERTSLYAGYSRSFQPLADSFVFYGNSAQLEPTKTESKEVGIKYELNDKTSLTAALFEMTQNNIQVADPNRPGFAINVGQQRTRGVELSASGELAPHWNLIAGYAYMNGLIVQSSGLTSAGTPFQGNVSSLTPRHTFNLWLKRDLPDGYWVAAGARAESARFASSDNLTALPGYAVINLGAGYVAEKFDVTLSLKNLLDRRYFISAHSAANDYNMPGEPRSLLVSTRYRF</sequence>
<dbReference type="CDD" id="cd01347">
    <property type="entry name" value="ligand_gated_channel"/>
    <property type="match status" value="1"/>
</dbReference>
<keyword evidence="11 14" id="KW-0472">Membrane</keyword>
<keyword evidence="6 14" id="KW-0812">Transmembrane</keyword>
<dbReference type="NCBIfam" id="TIGR01783">
    <property type="entry name" value="TonB-siderophor"/>
    <property type="match status" value="1"/>
</dbReference>
<evidence type="ECO:0000256" key="14">
    <source>
        <dbReference type="PROSITE-ProRule" id="PRU01360"/>
    </source>
</evidence>
<name>A0AAE4GBF2_9BURK</name>
<gene>
    <name evidence="20" type="ORF">RJN63_14655</name>
</gene>
<keyword evidence="9" id="KW-0406">Ion transport</keyword>
<dbReference type="InterPro" id="IPR010917">
    <property type="entry name" value="TonB_rcpt_CS"/>
</dbReference>
<dbReference type="GO" id="GO:0009279">
    <property type="term" value="C:cell outer membrane"/>
    <property type="evidence" value="ECO:0007669"/>
    <property type="project" value="UniProtKB-SubCell"/>
</dbReference>
<dbReference type="FunFam" id="2.170.130.10:FF:000001">
    <property type="entry name" value="Catecholate siderophore TonB-dependent receptor"/>
    <property type="match status" value="1"/>
</dbReference>
<accession>A0AAE4GBF2</accession>
<dbReference type="Gene3D" id="2.40.170.20">
    <property type="entry name" value="TonB-dependent receptor, beta-barrel domain"/>
    <property type="match status" value="1"/>
</dbReference>
<keyword evidence="7 17" id="KW-0732">Signal</keyword>
<dbReference type="Gene3D" id="2.170.130.10">
    <property type="entry name" value="TonB-dependent receptor, plug domain"/>
    <property type="match status" value="1"/>
</dbReference>
<dbReference type="InterPro" id="IPR037066">
    <property type="entry name" value="Plug_dom_sf"/>
</dbReference>
<dbReference type="InterPro" id="IPR036942">
    <property type="entry name" value="Beta-barrel_TonB_sf"/>
</dbReference>
<dbReference type="SUPFAM" id="SSF56935">
    <property type="entry name" value="Porins"/>
    <property type="match status" value="1"/>
</dbReference>
<evidence type="ECO:0000256" key="8">
    <source>
        <dbReference type="ARBA" id="ARBA00023004"/>
    </source>
</evidence>
<keyword evidence="3 14" id="KW-0813">Transport</keyword>
<keyword evidence="12 20" id="KW-0675">Receptor</keyword>
<comment type="subcellular location">
    <subcellularLocation>
        <location evidence="1 14">Cell outer membrane</location>
        <topology evidence="1 14">Multi-pass membrane protein</topology>
    </subcellularLocation>
</comment>
<dbReference type="Pfam" id="PF07715">
    <property type="entry name" value="Plug"/>
    <property type="match status" value="1"/>
</dbReference>
<evidence type="ECO:0000256" key="12">
    <source>
        <dbReference type="ARBA" id="ARBA00023170"/>
    </source>
</evidence>
<dbReference type="PANTHER" id="PTHR32552">
    <property type="entry name" value="FERRICHROME IRON RECEPTOR-RELATED"/>
    <property type="match status" value="1"/>
</dbReference>
<evidence type="ECO:0000313" key="20">
    <source>
        <dbReference type="EMBL" id="MDT0338083.1"/>
    </source>
</evidence>
<dbReference type="EMBL" id="JAVRAA010000007">
    <property type="protein sequence ID" value="MDT0338083.1"/>
    <property type="molecule type" value="Genomic_DNA"/>
</dbReference>
<dbReference type="GO" id="GO:0015891">
    <property type="term" value="P:siderophore transport"/>
    <property type="evidence" value="ECO:0007669"/>
    <property type="project" value="InterPro"/>
</dbReference>
<dbReference type="GO" id="GO:0015344">
    <property type="term" value="F:siderophore uptake transmembrane transporter activity"/>
    <property type="evidence" value="ECO:0007669"/>
    <property type="project" value="TreeGrafter"/>
</dbReference>
<evidence type="ECO:0000259" key="18">
    <source>
        <dbReference type="Pfam" id="PF00593"/>
    </source>
</evidence>
<evidence type="ECO:0000256" key="11">
    <source>
        <dbReference type="ARBA" id="ARBA00023136"/>
    </source>
</evidence>
<dbReference type="Pfam" id="PF00593">
    <property type="entry name" value="TonB_dep_Rec_b-barrel"/>
    <property type="match status" value="1"/>
</dbReference>
<dbReference type="InterPro" id="IPR000531">
    <property type="entry name" value="Beta-barrel_TonB"/>
</dbReference>
<evidence type="ECO:0000256" key="17">
    <source>
        <dbReference type="SAM" id="SignalP"/>
    </source>
</evidence>
<dbReference type="PROSITE" id="PS01156">
    <property type="entry name" value="TONB_DEPENDENT_REC_2"/>
    <property type="match status" value="1"/>
</dbReference>
<evidence type="ECO:0000256" key="10">
    <source>
        <dbReference type="ARBA" id="ARBA00023077"/>
    </source>
</evidence>
<evidence type="ECO:0000256" key="6">
    <source>
        <dbReference type="ARBA" id="ARBA00022692"/>
    </source>
</evidence>
<evidence type="ECO:0000256" key="2">
    <source>
        <dbReference type="ARBA" id="ARBA00009810"/>
    </source>
</evidence>
<evidence type="ECO:0000256" key="1">
    <source>
        <dbReference type="ARBA" id="ARBA00004571"/>
    </source>
</evidence>
<comment type="caution">
    <text evidence="20">The sequence shown here is derived from an EMBL/GenBank/DDBJ whole genome shotgun (WGS) entry which is preliminary data.</text>
</comment>
<feature type="domain" description="TonB-dependent receptor plug" evidence="19">
    <location>
        <begin position="58"/>
        <end position="154"/>
    </location>
</feature>
<evidence type="ECO:0000256" key="7">
    <source>
        <dbReference type="ARBA" id="ARBA00022729"/>
    </source>
</evidence>
<feature type="signal peptide" evidence="17">
    <location>
        <begin position="1"/>
        <end position="20"/>
    </location>
</feature>
<evidence type="ECO:0000256" key="5">
    <source>
        <dbReference type="ARBA" id="ARBA00022496"/>
    </source>
</evidence>
<dbReference type="InterPro" id="IPR010105">
    <property type="entry name" value="TonB_sidphr_rcpt"/>
</dbReference>
<evidence type="ECO:0000256" key="15">
    <source>
        <dbReference type="PROSITE-ProRule" id="PRU10144"/>
    </source>
</evidence>
<protein>
    <submittedName>
        <fullName evidence="20">TonB-dependent siderophore receptor</fullName>
    </submittedName>
</protein>